<feature type="compositionally biased region" description="Basic residues" evidence="1">
    <location>
        <begin position="13"/>
        <end position="25"/>
    </location>
</feature>
<feature type="compositionally biased region" description="Low complexity" evidence="1">
    <location>
        <begin position="136"/>
        <end position="154"/>
    </location>
</feature>
<dbReference type="GeneID" id="25730610"/>
<dbReference type="RefSeq" id="XP_013893807.1">
    <property type="nucleotide sequence ID" value="XM_014038353.1"/>
</dbReference>
<organism evidence="2 3">
    <name type="scientific">Monoraphidium neglectum</name>
    <dbReference type="NCBI Taxonomy" id="145388"/>
    <lineage>
        <taxon>Eukaryota</taxon>
        <taxon>Viridiplantae</taxon>
        <taxon>Chlorophyta</taxon>
        <taxon>core chlorophytes</taxon>
        <taxon>Chlorophyceae</taxon>
        <taxon>CS clade</taxon>
        <taxon>Sphaeropleales</taxon>
        <taxon>Selenastraceae</taxon>
        <taxon>Monoraphidium</taxon>
    </lineage>
</organism>
<feature type="non-terminal residue" evidence="2">
    <location>
        <position position="1"/>
    </location>
</feature>
<name>A0A0D2J4D1_9CHLO</name>
<sequence>QQQQQQQQQQQHQHQHQRQHQHQHQQRQPPIHTGEEGGAPQLLAASGRQIGDSAAVQPIQGGGAWGAPLPWQSGGVQNAGFGWRGPTAPQLHVPPHGAAPRTGDPIDSGGYNPSSFGCTESGRCFSGYGHDRHVHCSSSGHSGSSSQGGHYVGF</sequence>
<accession>A0A0D2J4D1</accession>
<gene>
    <name evidence="2" type="ORF">MNEG_13174</name>
</gene>
<feature type="compositionally biased region" description="Low complexity" evidence="1">
    <location>
        <begin position="1"/>
        <end position="12"/>
    </location>
</feature>
<dbReference type="Proteomes" id="UP000054498">
    <property type="component" value="Unassembled WGS sequence"/>
</dbReference>
<reference evidence="2 3" key="1">
    <citation type="journal article" date="2013" name="BMC Genomics">
        <title>Reconstruction of the lipid metabolism for the microalga Monoraphidium neglectum from its genome sequence reveals characteristics suitable for biofuel production.</title>
        <authorList>
            <person name="Bogen C."/>
            <person name="Al-Dilaimi A."/>
            <person name="Albersmeier A."/>
            <person name="Wichmann J."/>
            <person name="Grundmann M."/>
            <person name="Rupp O."/>
            <person name="Lauersen K.J."/>
            <person name="Blifernez-Klassen O."/>
            <person name="Kalinowski J."/>
            <person name="Goesmann A."/>
            <person name="Mussgnug J.H."/>
            <person name="Kruse O."/>
        </authorList>
    </citation>
    <scope>NUCLEOTIDE SEQUENCE [LARGE SCALE GENOMIC DNA]</scope>
    <source>
        <strain evidence="2 3">SAG 48.87</strain>
    </source>
</reference>
<evidence type="ECO:0000256" key="1">
    <source>
        <dbReference type="SAM" id="MobiDB-lite"/>
    </source>
</evidence>
<feature type="region of interest" description="Disordered" evidence="1">
    <location>
        <begin position="135"/>
        <end position="154"/>
    </location>
</feature>
<dbReference type="EMBL" id="KK103887">
    <property type="protein sequence ID" value="KIY94787.1"/>
    <property type="molecule type" value="Genomic_DNA"/>
</dbReference>
<evidence type="ECO:0000313" key="3">
    <source>
        <dbReference type="Proteomes" id="UP000054498"/>
    </source>
</evidence>
<keyword evidence="3" id="KW-1185">Reference proteome</keyword>
<dbReference type="AlphaFoldDB" id="A0A0D2J4D1"/>
<protein>
    <submittedName>
        <fullName evidence="2">Uncharacterized protein</fullName>
    </submittedName>
</protein>
<evidence type="ECO:0000313" key="2">
    <source>
        <dbReference type="EMBL" id="KIY94787.1"/>
    </source>
</evidence>
<proteinExistence type="predicted"/>
<dbReference type="KEGG" id="mng:MNEG_13174"/>
<feature type="region of interest" description="Disordered" evidence="1">
    <location>
        <begin position="1"/>
        <end position="112"/>
    </location>
</feature>